<dbReference type="AlphaFoldDB" id="A0A9P7JCT0"/>
<dbReference type="RefSeq" id="XP_041192263.1">
    <property type="nucleotide sequence ID" value="XM_041340299.1"/>
</dbReference>
<organism evidence="3 4">
    <name type="scientific">Suillus subaureus</name>
    <dbReference type="NCBI Taxonomy" id="48587"/>
    <lineage>
        <taxon>Eukaryota</taxon>
        <taxon>Fungi</taxon>
        <taxon>Dikarya</taxon>
        <taxon>Basidiomycota</taxon>
        <taxon>Agaricomycotina</taxon>
        <taxon>Agaricomycetes</taxon>
        <taxon>Agaricomycetidae</taxon>
        <taxon>Boletales</taxon>
        <taxon>Suillineae</taxon>
        <taxon>Suillaceae</taxon>
        <taxon>Suillus</taxon>
    </lineage>
</organism>
<accession>A0A9P7JCT0</accession>
<dbReference type="EMBL" id="JABBWG010000019">
    <property type="protein sequence ID" value="KAG1815126.1"/>
    <property type="molecule type" value="Genomic_DNA"/>
</dbReference>
<gene>
    <name evidence="3" type="ORF">BJ212DRAFT_1481654</name>
</gene>
<dbReference type="OrthoDB" id="3018344at2759"/>
<dbReference type="GeneID" id="64634315"/>
<comment type="caution">
    <text evidence="3">The sequence shown here is derived from an EMBL/GenBank/DDBJ whole genome shotgun (WGS) entry which is preliminary data.</text>
</comment>
<sequence>MTLVYQLAANFPSIWKDVNRVICDNPTLLDPDKSLSDQMEALFLQPLHNLQLRLRRCPPLTFVVNALDECTSKPELTDLILSLAWALSFQNREVQLLLCEIPMKTSGESVTTIISLDGTDVDKDIYIFLQHSFTELANCHTDFPQPLKDDLVKLLMLKLTSELLPGTEVYKLYDCILSTCANPKWAYIHLSIVAALTDPLPIAQILSLFSPGLGRDVQTMLIQLWSVMDIPTDSTLPPPSNM</sequence>
<evidence type="ECO:0000256" key="1">
    <source>
        <dbReference type="ARBA" id="ARBA00022737"/>
    </source>
</evidence>
<evidence type="ECO:0000313" key="4">
    <source>
        <dbReference type="Proteomes" id="UP000807769"/>
    </source>
</evidence>
<reference evidence="3" key="1">
    <citation type="journal article" date="2020" name="New Phytol.">
        <title>Comparative genomics reveals dynamic genome evolution in host specialist ectomycorrhizal fungi.</title>
        <authorList>
            <person name="Lofgren L.A."/>
            <person name="Nguyen N.H."/>
            <person name="Vilgalys R."/>
            <person name="Ruytinx J."/>
            <person name="Liao H.L."/>
            <person name="Branco S."/>
            <person name="Kuo A."/>
            <person name="LaButti K."/>
            <person name="Lipzen A."/>
            <person name="Andreopoulos W."/>
            <person name="Pangilinan J."/>
            <person name="Riley R."/>
            <person name="Hundley H."/>
            <person name="Na H."/>
            <person name="Barry K."/>
            <person name="Grigoriev I.V."/>
            <person name="Stajich J.E."/>
            <person name="Kennedy P.G."/>
        </authorList>
    </citation>
    <scope>NUCLEOTIDE SEQUENCE</scope>
    <source>
        <strain evidence="3">MN1</strain>
    </source>
</reference>
<dbReference type="InterPro" id="IPR056884">
    <property type="entry name" value="NPHP3-like_N"/>
</dbReference>
<proteinExistence type="predicted"/>
<name>A0A9P7JCT0_9AGAM</name>
<evidence type="ECO:0000313" key="3">
    <source>
        <dbReference type="EMBL" id="KAG1815126.1"/>
    </source>
</evidence>
<protein>
    <recommendedName>
        <fullName evidence="2">Nephrocystin 3-like N-terminal domain-containing protein</fullName>
    </recommendedName>
</protein>
<keyword evidence="1" id="KW-0677">Repeat</keyword>
<keyword evidence="4" id="KW-1185">Reference proteome</keyword>
<dbReference type="Pfam" id="PF24883">
    <property type="entry name" value="NPHP3_N"/>
    <property type="match status" value="1"/>
</dbReference>
<evidence type="ECO:0000259" key="2">
    <source>
        <dbReference type="Pfam" id="PF24883"/>
    </source>
</evidence>
<feature type="domain" description="Nephrocystin 3-like N-terminal" evidence="2">
    <location>
        <begin position="2"/>
        <end position="84"/>
    </location>
</feature>
<dbReference type="Proteomes" id="UP000807769">
    <property type="component" value="Unassembled WGS sequence"/>
</dbReference>